<dbReference type="Proteomes" id="UP000473854">
    <property type="component" value="Unassembled WGS sequence"/>
</dbReference>
<accession>A0A6L6GGI1</accession>
<feature type="domain" description="Glycosyltransferase 2-like" evidence="1">
    <location>
        <begin position="380"/>
        <end position="545"/>
    </location>
</feature>
<dbReference type="GO" id="GO:0016758">
    <property type="term" value="F:hexosyltransferase activity"/>
    <property type="evidence" value="ECO:0007669"/>
    <property type="project" value="UniProtKB-ARBA"/>
</dbReference>
<keyword evidence="2" id="KW-0808">Transferase</keyword>
<gene>
    <name evidence="2" type="ORF">GIX10_09415</name>
</gene>
<reference evidence="2 3" key="1">
    <citation type="submission" date="2019-11" db="EMBL/GenBank/DDBJ databases">
        <authorList>
            <person name="An D."/>
        </authorList>
    </citation>
    <scope>NUCLEOTIDE SEQUENCE [LARGE SCALE GENOMIC DNA]</scope>
    <source>
        <strain evidence="2 3">YIM 103518</strain>
    </source>
</reference>
<dbReference type="Pfam" id="PF00535">
    <property type="entry name" value="Glycos_transf_2"/>
    <property type="match status" value="2"/>
</dbReference>
<sequence length="672" mass="78266">MSLIKGNQYFRKGDYLFALKEYEKISKDNPLYDQAQFNIQYLNKIDKKERPLVKNDVDKPLLSIVMPVFNVGPYLDASILSVLSQTVKDFELIIINDASTDDGKKIIQMYQSIDKRIKFVDLKFNTLGGAGIPSNVGIELALGEYIGFVDSDDWVNPEAFEKMLLAAEKFKAELVIADFNTFDQNSRDVSAAYDKKNWEGIPLETEINTEKYPQLYRLSPVPWRKLYRADFLKNHEICYPEGDYFYEDNPLHWFVLSAAKKVVLQDHIVSYHRMARAGQTMSSATYKLAALAQHLNTISDHLIQNYSKDQIKFDEFYDYCYRTDWVATRQEDVVTGNIIKKLFSKIYLKTQEALPPKNVRPNFKKKFDSFKDAYPDLDLTIIIPVFNCEDLINSTLDSVLKIKKIKFNIILMDDGSTDKTQKICEKYCTKHNNIHFYQQANKGAGRARNAVIPLCTGEYTYFLDADDVVSATDLENALQEAQKAKYDLHFIKYKIEFFEEKKSRDMFDADEKIWQEAIITKDNDKKIELASGLINYPWNRLIKTSLLHSENIFFGSTVVHNDIPFHWHSIISAKNIGFSNYSVCTHRKFTERNQITNISDARRLMVFEALRFTNSSIQHYSDYIKIKKTWSEFAKHIVVWAKDRVPETHMNDYEEMKSELFNNLEIEVKRNV</sequence>
<evidence type="ECO:0000259" key="1">
    <source>
        <dbReference type="Pfam" id="PF00535"/>
    </source>
</evidence>
<protein>
    <submittedName>
        <fullName evidence="2">Glycosyltransferase</fullName>
    </submittedName>
</protein>
<dbReference type="AlphaFoldDB" id="A0A6L6GGI1"/>
<dbReference type="EMBL" id="WLYL01000029">
    <property type="protein sequence ID" value="MTD11645.1"/>
    <property type="molecule type" value="Genomic_DNA"/>
</dbReference>
<organism evidence="2 3">
    <name type="scientific">Acinetobacter faecalis</name>
    <dbReference type="NCBI Taxonomy" id="2665161"/>
    <lineage>
        <taxon>Bacteria</taxon>
        <taxon>Pseudomonadati</taxon>
        <taxon>Pseudomonadota</taxon>
        <taxon>Gammaproteobacteria</taxon>
        <taxon>Moraxellales</taxon>
        <taxon>Moraxellaceae</taxon>
        <taxon>Acinetobacter</taxon>
    </lineage>
</organism>
<name>A0A6L6GGI1_9GAMM</name>
<dbReference type="SUPFAM" id="SSF53448">
    <property type="entry name" value="Nucleotide-diphospho-sugar transferases"/>
    <property type="match status" value="2"/>
</dbReference>
<comment type="caution">
    <text evidence="2">The sequence shown here is derived from an EMBL/GenBank/DDBJ whole genome shotgun (WGS) entry which is preliminary data.</text>
</comment>
<evidence type="ECO:0000313" key="2">
    <source>
        <dbReference type="EMBL" id="MTD11645.1"/>
    </source>
</evidence>
<dbReference type="PANTHER" id="PTHR22916">
    <property type="entry name" value="GLYCOSYLTRANSFERASE"/>
    <property type="match status" value="1"/>
</dbReference>
<feature type="domain" description="Glycosyltransferase 2-like" evidence="1">
    <location>
        <begin position="63"/>
        <end position="208"/>
    </location>
</feature>
<dbReference type="PANTHER" id="PTHR22916:SF3">
    <property type="entry name" value="UDP-GLCNAC:BETAGAL BETA-1,3-N-ACETYLGLUCOSAMINYLTRANSFERASE-LIKE PROTEIN 1"/>
    <property type="match status" value="1"/>
</dbReference>
<proteinExistence type="predicted"/>
<evidence type="ECO:0000313" key="3">
    <source>
        <dbReference type="Proteomes" id="UP000473854"/>
    </source>
</evidence>
<dbReference type="RefSeq" id="WP_154773228.1">
    <property type="nucleotide sequence ID" value="NZ_WLYL01000029.1"/>
</dbReference>
<dbReference type="Gene3D" id="3.90.550.10">
    <property type="entry name" value="Spore Coat Polysaccharide Biosynthesis Protein SpsA, Chain A"/>
    <property type="match status" value="2"/>
</dbReference>
<dbReference type="CDD" id="cd00761">
    <property type="entry name" value="Glyco_tranf_GTA_type"/>
    <property type="match status" value="2"/>
</dbReference>
<dbReference type="InterPro" id="IPR029044">
    <property type="entry name" value="Nucleotide-diphossugar_trans"/>
</dbReference>
<dbReference type="InterPro" id="IPR001173">
    <property type="entry name" value="Glyco_trans_2-like"/>
</dbReference>